<evidence type="ECO:0000256" key="1">
    <source>
        <dbReference type="SAM" id="MobiDB-lite"/>
    </source>
</evidence>
<reference evidence="3" key="1">
    <citation type="submission" date="2005-09" db="EMBL/GenBank/DDBJ databases">
        <authorList>
            <person name="Mural R.J."/>
            <person name="Li P.W."/>
            <person name="Adams M.D."/>
            <person name="Amanatides P.G."/>
            <person name="Baden-Tillson H."/>
            <person name="Barnstead M."/>
            <person name="Chin S.H."/>
            <person name="Dew I."/>
            <person name="Evans C.A."/>
            <person name="Ferriera S."/>
            <person name="Flanigan M."/>
            <person name="Fosler C."/>
            <person name="Glodek A."/>
            <person name="Gu Z."/>
            <person name="Holt R.A."/>
            <person name="Jennings D."/>
            <person name="Kraft C.L."/>
            <person name="Lu F."/>
            <person name="Nguyen T."/>
            <person name="Nusskern D.R."/>
            <person name="Pfannkoch C.M."/>
            <person name="Sitter C."/>
            <person name="Sutton G.G."/>
            <person name="Venter J.C."/>
            <person name="Wang Z."/>
            <person name="Woodage T."/>
            <person name="Zheng X.H."/>
            <person name="Zhong F."/>
        </authorList>
    </citation>
    <scope>NUCLEOTIDE SEQUENCE [LARGE SCALE GENOMIC DNA]</scope>
    <source>
        <strain>BN</strain>
        <strain evidence="3">Sprague-Dawley</strain>
    </source>
</reference>
<name>A6J6S0_RAT</name>
<feature type="compositionally biased region" description="Polar residues" evidence="1">
    <location>
        <begin position="10"/>
        <end position="24"/>
    </location>
</feature>
<dbReference type="AlphaFoldDB" id="A6J6S0"/>
<feature type="compositionally biased region" description="Basic and acidic residues" evidence="1">
    <location>
        <begin position="65"/>
        <end position="88"/>
    </location>
</feature>
<sequence>MNLKKLQLRSPRTSISGRQGSVCTHSPVHFSVTAHWSRPQRHSPLVQARHVVPPPRRLSPPALWNREENSKAETYKDQDATPEESRLS</sequence>
<dbReference type="EMBL" id="CH473977">
    <property type="protein sequence ID" value="EDL98071.1"/>
    <property type="molecule type" value="Genomic_DNA"/>
</dbReference>
<gene>
    <name evidence="2" type="ORF">rCG_44081</name>
</gene>
<organism evidence="2 3">
    <name type="scientific">Rattus norvegicus</name>
    <name type="common">Rat</name>
    <dbReference type="NCBI Taxonomy" id="10116"/>
    <lineage>
        <taxon>Eukaryota</taxon>
        <taxon>Metazoa</taxon>
        <taxon>Chordata</taxon>
        <taxon>Craniata</taxon>
        <taxon>Vertebrata</taxon>
        <taxon>Euteleostomi</taxon>
        <taxon>Mammalia</taxon>
        <taxon>Eutheria</taxon>
        <taxon>Euarchontoglires</taxon>
        <taxon>Glires</taxon>
        <taxon>Rodentia</taxon>
        <taxon>Myomorpha</taxon>
        <taxon>Muroidea</taxon>
        <taxon>Muridae</taxon>
        <taxon>Murinae</taxon>
        <taxon>Rattus</taxon>
    </lineage>
</organism>
<protein>
    <submittedName>
        <fullName evidence="2">RCG44081, isoform CRA_b</fullName>
    </submittedName>
</protein>
<feature type="region of interest" description="Disordered" evidence="1">
    <location>
        <begin position="37"/>
        <end position="88"/>
    </location>
</feature>
<dbReference type="Proteomes" id="UP000234681">
    <property type="component" value="Chromosome 17"/>
</dbReference>
<feature type="region of interest" description="Disordered" evidence="1">
    <location>
        <begin position="1"/>
        <end position="24"/>
    </location>
</feature>
<evidence type="ECO:0000313" key="3">
    <source>
        <dbReference type="Proteomes" id="UP000234681"/>
    </source>
</evidence>
<proteinExistence type="predicted"/>
<accession>A6J6S0</accession>
<evidence type="ECO:0000313" key="2">
    <source>
        <dbReference type="EMBL" id="EDL98071.1"/>
    </source>
</evidence>